<dbReference type="HOGENOM" id="CLU_2422145_0_0_7"/>
<dbReference type="Proteomes" id="UP000003676">
    <property type="component" value="Unassembled WGS sequence"/>
</dbReference>
<dbReference type="EMBL" id="ABXU01000010">
    <property type="protein sequence ID" value="EEB34841.1"/>
    <property type="molecule type" value="Genomic_DNA"/>
</dbReference>
<accession>B6WQB9</accession>
<reference evidence="1 2" key="2">
    <citation type="submission" date="2008-10" db="EMBL/GenBank/DDBJ databases">
        <authorList>
            <person name="Fulton L."/>
            <person name="Clifton S."/>
            <person name="Fulton B."/>
            <person name="Xu J."/>
            <person name="Minx P."/>
            <person name="Pepin K.H."/>
            <person name="Johnson M."/>
            <person name="Bhonagiri V."/>
            <person name="Nash W.E."/>
            <person name="Mardis E.R."/>
            <person name="Wilson R.K."/>
        </authorList>
    </citation>
    <scope>NUCLEOTIDE SEQUENCE [LARGE SCALE GENOMIC DNA]</scope>
    <source>
        <strain evidence="1 2">ATCC 29098</strain>
    </source>
</reference>
<comment type="caution">
    <text evidence="1">The sequence shown here is derived from an EMBL/GenBank/DDBJ whole genome shotgun (WGS) entry which is preliminary data.</text>
</comment>
<reference evidence="1 2" key="1">
    <citation type="submission" date="2008-10" db="EMBL/GenBank/DDBJ databases">
        <title>Draft genome sequence of Desulvovibrio piger (ATCC 29098).</title>
        <authorList>
            <person name="Sudarsanam P."/>
            <person name="Ley R."/>
            <person name="Guruge J."/>
            <person name="Turnbaugh P.J."/>
            <person name="Mahowald M."/>
            <person name="Liep D."/>
            <person name="Gordon J."/>
        </authorList>
    </citation>
    <scope>NUCLEOTIDE SEQUENCE [LARGE SCALE GENOMIC DNA]</scope>
    <source>
        <strain evidence="1 2">ATCC 29098</strain>
    </source>
</reference>
<dbReference type="AlphaFoldDB" id="B6WQB9"/>
<sequence length="91" mass="9946">MRLCWKKESCSWGRQRDRAVVLLWRAGGKGEPGIRRHRPGGCPGRECHVSRASPLHAGGRAEGEGLSGPDGSLTPVGYRDAGVWRQGVRWA</sequence>
<organism evidence="1 2">
    <name type="scientific">Desulfovibrio piger ATCC 29098</name>
    <dbReference type="NCBI Taxonomy" id="411464"/>
    <lineage>
        <taxon>Bacteria</taxon>
        <taxon>Pseudomonadati</taxon>
        <taxon>Thermodesulfobacteriota</taxon>
        <taxon>Desulfovibrionia</taxon>
        <taxon>Desulfovibrionales</taxon>
        <taxon>Desulfovibrionaceae</taxon>
        <taxon>Desulfovibrio</taxon>
    </lineage>
</organism>
<name>B6WQB9_9BACT</name>
<gene>
    <name evidence="1" type="ORF">DESPIG_00243</name>
</gene>
<evidence type="ECO:0000313" key="1">
    <source>
        <dbReference type="EMBL" id="EEB34841.1"/>
    </source>
</evidence>
<protein>
    <submittedName>
        <fullName evidence="1">Uncharacterized protein</fullName>
    </submittedName>
</protein>
<proteinExistence type="predicted"/>
<evidence type="ECO:0000313" key="2">
    <source>
        <dbReference type="Proteomes" id="UP000003676"/>
    </source>
</evidence>